<evidence type="ECO:0000313" key="2">
    <source>
        <dbReference type="EMBL" id="KAG1814013.1"/>
    </source>
</evidence>
<dbReference type="OrthoDB" id="2685137at2759"/>
<organism evidence="2 3">
    <name type="scientific">Suillus subaureus</name>
    <dbReference type="NCBI Taxonomy" id="48587"/>
    <lineage>
        <taxon>Eukaryota</taxon>
        <taxon>Fungi</taxon>
        <taxon>Dikarya</taxon>
        <taxon>Basidiomycota</taxon>
        <taxon>Agaricomycotina</taxon>
        <taxon>Agaricomycetes</taxon>
        <taxon>Agaricomycetidae</taxon>
        <taxon>Boletales</taxon>
        <taxon>Suillineae</taxon>
        <taxon>Suillaceae</taxon>
        <taxon>Suillus</taxon>
    </lineage>
</organism>
<dbReference type="Proteomes" id="UP000807769">
    <property type="component" value="Unassembled WGS sequence"/>
</dbReference>
<dbReference type="EMBL" id="JABBWG010000022">
    <property type="protein sequence ID" value="KAG1814013.1"/>
    <property type="molecule type" value="Genomic_DNA"/>
</dbReference>
<dbReference type="RefSeq" id="XP_041191649.1">
    <property type="nucleotide sequence ID" value="XM_041333043.1"/>
</dbReference>
<comment type="caution">
    <text evidence="2">The sequence shown here is derived from an EMBL/GenBank/DDBJ whole genome shotgun (WGS) entry which is preliminary data.</text>
</comment>
<dbReference type="GeneID" id="64627060"/>
<feature type="region of interest" description="Disordered" evidence="1">
    <location>
        <begin position="40"/>
        <end position="60"/>
    </location>
</feature>
<evidence type="ECO:0000256" key="1">
    <source>
        <dbReference type="SAM" id="MobiDB-lite"/>
    </source>
</evidence>
<reference evidence="2" key="1">
    <citation type="journal article" date="2020" name="New Phytol.">
        <title>Comparative genomics reveals dynamic genome evolution in host specialist ectomycorrhizal fungi.</title>
        <authorList>
            <person name="Lofgren L.A."/>
            <person name="Nguyen N.H."/>
            <person name="Vilgalys R."/>
            <person name="Ruytinx J."/>
            <person name="Liao H.L."/>
            <person name="Branco S."/>
            <person name="Kuo A."/>
            <person name="LaButti K."/>
            <person name="Lipzen A."/>
            <person name="Andreopoulos W."/>
            <person name="Pangilinan J."/>
            <person name="Riley R."/>
            <person name="Hundley H."/>
            <person name="Na H."/>
            <person name="Barry K."/>
            <person name="Grigoriev I.V."/>
            <person name="Stajich J.E."/>
            <person name="Kennedy P.G."/>
        </authorList>
    </citation>
    <scope>NUCLEOTIDE SEQUENCE</scope>
    <source>
        <strain evidence="2">MN1</strain>
    </source>
</reference>
<name>A0A9P7JCD3_9AGAM</name>
<keyword evidence="3" id="KW-1185">Reference proteome</keyword>
<accession>A0A9P7JCD3</accession>
<protein>
    <submittedName>
        <fullName evidence="2">Uncharacterized protein</fullName>
    </submittedName>
</protein>
<gene>
    <name evidence="2" type="ORF">BJ212DRAFT_1300874</name>
</gene>
<proteinExistence type="predicted"/>
<dbReference type="AlphaFoldDB" id="A0A9P7JCD3"/>
<sequence>MRGILNWQKFEGPTIELHTMVFNNGMLIEHQAPLAPTLTQAPNDVKESSDSEDFQNNNGNPVELTRAEVLSIKERAKYKLQCVMLQKEGVAPTHKKCARTVKKALRVGRIAVVGHVKYKPFKTRKVKEEMVSWMSNTHHLFKDYAIHNIQKDLGLHLPIEQQGAKDNRGTLVCYVFEADWFMDMIINVIYLNGLHQHVNTENFDTVFSLTGAVAFNALSCFKKGIYKNIDASTEQFCDLYSRIVTMIKLIQCNNTKKERLMWLCNFIIACG</sequence>
<evidence type="ECO:0000313" key="3">
    <source>
        <dbReference type="Proteomes" id="UP000807769"/>
    </source>
</evidence>